<dbReference type="EMBL" id="KL367515">
    <property type="protein sequence ID" value="KFD67422.1"/>
    <property type="molecule type" value="Genomic_DNA"/>
</dbReference>
<evidence type="ECO:0000313" key="2">
    <source>
        <dbReference type="EMBL" id="KFD67422.1"/>
    </source>
</evidence>
<dbReference type="Proteomes" id="UP000030758">
    <property type="component" value="Unassembled WGS sequence"/>
</dbReference>
<dbReference type="PANTHER" id="PTHR33198:SF19">
    <property type="entry name" value="CCHC-TYPE DOMAIN-CONTAINING PROTEIN"/>
    <property type="match status" value="1"/>
</dbReference>
<accession>A0A085ND76</accession>
<dbReference type="PANTHER" id="PTHR33198">
    <property type="entry name" value="ANK_REP_REGION DOMAIN-CONTAINING PROTEIN-RELATED"/>
    <property type="match status" value="1"/>
</dbReference>
<feature type="compositionally biased region" description="Basic residues" evidence="1">
    <location>
        <begin position="298"/>
        <end position="313"/>
    </location>
</feature>
<gene>
    <name evidence="2" type="ORF">M514_20458</name>
</gene>
<organism evidence="2">
    <name type="scientific">Trichuris suis</name>
    <name type="common">pig whipworm</name>
    <dbReference type="NCBI Taxonomy" id="68888"/>
    <lineage>
        <taxon>Eukaryota</taxon>
        <taxon>Metazoa</taxon>
        <taxon>Ecdysozoa</taxon>
        <taxon>Nematoda</taxon>
        <taxon>Enoplea</taxon>
        <taxon>Dorylaimia</taxon>
        <taxon>Trichinellida</taxon>
        <taxon>Trichuridae</taxon>
        <taxon>Trichuris</taxon>
    </lineage>
</organism>
<feature type="region of interest" description="Disordered" evidence="1">
    <location>
        <begin position="292"/>
        <end position="333"/>
    </location>
</feature>
<protein>
    <submittedName>
        <fullName evidence="2">Uncharacterized protein</fullName>
    </submittedName>
</protein>
<reference evidence="2" key="1">
    <citation type="journal article" date="2014" name="Nat. Genet.">
        <title>Genome and transcriptome of the porcine whipworm Trichuris suis.</title>
        <authorList>
            <person name="Jex A.R."/>
            <person name="Nejsum P."/>
            <person name="Schwarz E.M."/>
            <person name="Hu L."/>
            <person name="Young N.D."/>
            <person name="Hall R.S."/>
            <person name="Korhonen P.K."/>
            <person name="Liao S."/>
            <person name="Thamsborg S."/>
            <person name="Xia J."/>
            <person name="Xu P."/>
            <person name="Wang S."/>
            <person name="Scheerlinck J.P."/>
            <person name="Hofmann A."/>
            <person name="Sternberg P.W."/>
            <person name="Wang J."/>
            <person name="Gasser R.B."/>
        </authorList>
    </citation>
    <scope>NUCLEOTIDE SEQUENCE [LARGE SCALE GENOMIC DNA]</scope>
    <source>
        <strain evidence="2">DCEP-RM93F</strain>
    </source>
</reference>
<dbReference type="AlphaFoldDB" id="A0A085ND76"/>
<evidence type="ECO:0000256" key="1">
    <source>
        <dbReference type="SAM" id="MobiDB-lite"/>
    </source>
</evidence>
<sequence length="333" mass="37522">MEHLEEKAFTSISTSDAPIFFKRYVDDIFAITTVGKEETFLEHLNSLYPTKIKLTMEKEVDNKLPFLDVLVIKQGHNIGELATDPHSNRDIGTTDNLQLTQPLQFNQANMATIGSIAVFDTKNPTSWEAYAEQLECYCEANNITDELRKRATLLTVIGREAYAILRSIISPAIPKSQTYDQLVATMKSHFMPQTSLIYRRFVFHKRTQQADETISAYITELRQLAEDCKFEATLTERLRDQLVCGLRDNAIQRRLLAETSLTFDEAFKRALAGEAAANQAKEVQAQNSFAGTISSSHHVQHGKKNSSSFRRHGQSNGQKKTCAGCGGQHKRED</sequence>
<name>A0A085ND76_9BILA</name>
<proteinExistence type="predicted"/>